<sequence>MKPLSDSLFEGFDWVFQHDSTPGHKATTTQEWLENNVSNFIKASDWPSVSPDLNLFDYGLWSILKERPLDLLAAAKLNDEAINEEQPVHGNKMSKKNKKKNKKQDLEDESEANTLKADQENEKLNEEEPLNRGNKVSKKK</sequence>
<name>A0A8B8FWB7_9HEMI</name>
<evidence type="ECO:0000313" key="3">
    <source>
        <dbReference type="RefSeq" id="XP_025415137.1"/>
    </source>
</evidence>
<evidence type="ECO:0000256" key="1">
    <source>
        <dbReference type="SAM" id="MobiDB-lite"/>
    </source>
</evidence>
<dbReference type="GO" id="GO:0003676">
    <property type="term" value="F:nucleic acid binding"/>
    <property type="evidence" value="ECO:0007669"/>
    <property type="project" value="InterPro"/>
</dbReference>
<keyword evidence="2" id="KW-1185">Reference proteome</keyword>
<organism evidence="2 3">
    <name type="scientific">Sipha flava</name>
    <name type="common">yellow sugarcane aphid</name>
    <dbReference type="NCBI Taxonomy" id="143950"/>
    <lineage>
        <taxon>Eukaryota</taxon>
        <taxon>Metazoa</taxon>
        <taxon>Ecdysozoa</taxon>
        <taxon>Arthropoda</taxon>
        <taxon>Hexapoda</taxon>
        <taxon>Insecta</taxon>
        <taxon>Pterygota</taxon>
        <taxon>Neoptera</taxon>
        <taxon>Paraneoptera</taxon>
        <taxon>Hemiptera</taxon>
        <taxon>Sternorrhyncha</taxon>
        <taxon>Aphidomorpha</taxon>
        <taxon>Aphidoidea</taxon>
        <taxon>Aphididae</taxon>
        <taxon>Sipha</taxon>
    </lineage>
</organism>
<dbReference type="Proteomes" id="UP000694846">
    <property type="component" value="Unplaced"/>
</dbReference>
<dbReference type="Gene3D" id="3.30.420.10">
    <property type="entry name" value="Ribonuclease H-like superfamily/Ribonuclease H"/>
    <property type="match status" value="1"/>
</dbReference>
<dbReference type="RefSeq" id="XP_025415137.1">
    <property type="nucleotide sequence ID" value="XM_025559352.1"/>
</dbReference>
<evidence type="ECO:0000313" key="2">
    <source>
        <dbReference type="Proteomes" id="UP000694846"/>
    </source>
</evidence>
<accession>A0A8B8FWB7</accession>
<gene>
    <name evidence="3" type="primary">LOC112686886</name>
</gene>
<dbReference type="InterPro" id="IPR036397">
    <property type="entry name" value="RNaseH_sf"/>
</dbReference>
<feature type="compositionally biased region" description="Basic residues" evidence="1">
    <location>
        <begin position="92"/>
        <end position="102"/>
    </location>
</feature>
<dbReference type="GeneID" id="112686886"/>
<feature type="region of interest" description="Disordered" evidence="1">
    <location>
        <begin position="83"/>
        <end position="140"/>
    </location>
</feature>
<dbReference type="OrthoDB" id="6618313at2759"/>
<feature type="compositionally biased region" description="Basic and acidic residues" evidence="1">
    <location>
        <begin position="117"/>
        <end position="130"/>
    </location>
</feature>
<reference evidence="3" key="1">
    <citation type="submission" date="2025-08" db="UniProtKB">
        <authorList>
            <consortium name="RefSeq"/>
        </authorList>
    </citation>
    <scope>IDENTIFICATION</scope>
    <source>
        <tissue evidence="3">Whole body</tissue>
    </source>
</reference>
<protein>
    <submittedName>
        <fullName evidence="3">Uncharacterized protein LOC112686886</fullName>
    </submittedName>
</protein>
<dbReference type="AlphaFoldDB" id="A0A8B8FWB7"/>
<proteinExistence type="predicted"/>